<evidence type="ECO:0000313" key="9">
    <source>
        <dbReference type="Proteomes" id="UP000599024"/>
    </source>
</evidence>
<keyword evidence="4 6" id="KW-0378">Hydrolase</keyword>
<gene>
    <name evidence="6 8" type="primary">rnpA</name>
    <name evidence="8" type="ORF">H8E79_05405</name>
</gene>
<dbReference type="AlphaFoldDB" id="A0A8J6TE00"/>
<dbReference type="GO" id="GO:0042781">
    <property type="term" value="F:3'-tRNA processing endoribonuclease activity"/>
    <property type="evidence" value="ECO:0007669"/>
    <property type="project" value="TreeGrafter"/>
</dbReference>
<evidence type="ECO:0000256" key="2">
    <source>
        <dbReference type="ARBA" id="ARBA00022722"/>
    </source>
</evidence>
<dbReference type="Gene3D" id="3.30.230.10">
    <property type="match status" value="1"/>
</dbReference>
<organism evidence="8 9">
    <name type="scientific">Candidatus Desulfatifera sulfidica</name>
    <dbReference type="NCBI Taxonomy" id="2841691"/>
    <lineage>
        <taxon>Bacteria</taxon>
        <taxon>Pseudomonadati</taxon>
        <taxon>Thermodesulfobacteriota</taxon>
        <taxon>Desulfobulbia</taxon>
        <taxon>Desulfobulbales</taxon>
        <taxon>Desulfobulbaceae</taxon>
        <taxon>Candidatus Desulfatifera</taxon>
    </lineage>
</organism>
<reference evidence="8 9" key="1">
    <citation type="submission" date="2020-08" db="EMBL/GenBank/DDBJ databases">
        <title>Bridging the membrane lipid divide: bacteria of the FCB group superphylum have the potential to synthesize archaeal ether lipids.</title>
        <authorList>
            <person name="Villanueva L."/>
            <person name="Von Meijenfeldt F.A.B."/>
            <person name="Westbye A.B."/>
            <person name="Yadav S."/>
            <person name="Hopmans E.C."/>
            <person name="Dutilh B.E."/>
            <person name="Sinninghe Damste J.S."/>
        </authorList>
    </citation>
    <scope>NUCLEOTIDE SEQUENCE [LARGE SCALE GENOMIC DNA]</scope>
    <source>
        <strain evidence="8">NIOZ-UU81</strain>
    </source>
</reference>
<dbReference type="HAMAP" id="MF_00227">
    <property type="entry name" value="RNase_P"/>
    <property type="match status" value="1"/>
</dbReference>
<dbReference type="InterPro" id="IPR020568">
    <property type="entry name" value="Ribosomal_Su5_D2-typ_SF"/>
</dbReference>
<comment type="catalytic activity">
    <reaction evidence="6">
        <text>Endonucleolytic cleavage of RNA, removing 5'-extranucleotides from tRNA precursor.</text>
        <dbReference type="EC" id="3.1.26.5"/>
    </reaction>
</comment>
<evidence type="ECO:0000256" key="4">
    <source>
        <dbReference type="ARBA" id="ARBA00022801"/>
    </source>
</evidence>
<comment type="similarity">
    <text evidence="6">Belongs to the RnpA family.</text>
</comment>
<evidence type="ECO:0000256" key="5">
    <source>
        <dbReference type="ARBA" id="ARBA00022884"/>
    </source>
</evidence>
<protein>
    <recommendedName>
        <fullName evidence="6 7">Ribonuclease P protein component</fullName>
        <shortName evidence="6">RNase P protein</shortName>
        <shortName evidence="6">RNaseP protein</shortName>
        <ecNumber evidence="6 7">3.1.26.5</ecNumber>
    </recommendedName>
    <alternativeName>
        <fullName evidence="6">Protein C5</fullName>
    </alternativeName>
</protein>
<dbReference type="SUPFAM" id="SSF54211">
    <property type="entry name" value="Ribosomal protein S5 domain 2-like"/>
    <property type="match status" value="1"/>
</dbReference>
<dbReference type="Proteomes" id="UP000599024">
    <property type="component" value="Unassembled WGS sequence"/>
</dbReference>
<dbReference type="GO" id="GO:0004526">
    <property type="term" value="F:ribonuclease P activity"/>
    <property type="evidence" value="ECO:0007669"/>
    <property type="project" value="UniProtKB-UniRule"/>
</dbReference>
<dbReference type="InterPro" id="IPR000100">
    <property type="entry name" value="RNase_P"/>
</dbReference>
<evidence type="ECO:0000256" key="3">
    <source>
        <dbReference type="ARBA" id="ARBA00022759"/>
    </source>
</evidence>
<proteinExistence type="inferred from homology"/>
<evidence type="ECO:0000313" key="8">
    <source>
        <dbReference type="EMBL" id="MBC8208584.1"/>
    </source>
</evidence>
<dbReference type="EMBL" id="JACNLK010000046">
    <property type="protein sequence ID" value="MBC8208584.1"/>
    <property type="molecule type" value="Genomic_DNA"/>
</dbReference>
<name>A0A8J6TE00_9BACT</name>
<keyword evidence="2 6" id="KW-0540">Nuclease</keyword>
<accession>A0A8J6TE00</accession>
<comment type="subunit">
    <text evidence="6">Consists of a catalytic RNA component (M1 or rnpB) and a protein subunit.</text>
</comment>
<evidence type="ECO:0000256" key="7">
    <source>
        <dbReference type="NCBIfam" id="TIGR00188"/>
    </source>
</evidence>
<keyword evidence="5 6" id="KW-0694">RNA-binding</keyword>
<dbReference type="GO" id="GO:0030677">
    <property type="term" value="C:ribonuclease P complex"/>
    <property type="evidence" value="ECO:0007669"/>
    <property type="project" value="TreeGrafter"/>
</dbReference>
<dbReference type="EC" id="3.1.26.5" evidence="6 7"/>
<dbReference type="InterPro" id="IPR014721">
    <property type="entry name" value="Ribsml_uS5_D2-typ_fold_subgr"/>
</dbReference>
<comment type="caution">
    <text evidence="8">The sequence shown here is derived from an EMBL/GenBank/DDBJ whole genome shotgun (WGS) entry which is preliminary data.</text>
</comment>
<dbReference type="PANTHER" id="PTHR33992">
    <property type="entry name" value="RIBONUCLEASE P PROTEIN COMPONENT"/>
    <property type="match status" value="1"/>
</dbReference>
<comment type="function">
    <text evidence="6">RNaseP catalyzes the removal of the 5'-leader sequence from pre-tRNA to produce the mature 5'-terminus. It can also cleave other RNA substrates such as 4.5S RNA. The protein component plays an auxiliary but essential role in vivo by binding to the 5'-leader sequence and broadening the substrate specificity of the ribozyme.</text>
</comment>
<keyword evidence="1 6" id="KW-0819">tRNA processing</keyword>
<sequence>MGSFKLPKSDLLRKGWEFDQVYRQGKRLHGNGFSLIIYGNNLGHSRLGISIHRQLRGVVRRNRIKRLIRESFRLRRDLYPQQSDIVMTVRPDWISSGLSQVNEMVSGLVMRK</sequence>
<dbReference type="Pfam" id="PF00825">
    <property type="entry name" value="Ribonuclease_P"/>
    <property type="match status" value="1"/>
</dbReference>
<dbReference type="GO" id="GO:0000049">
    <property type="term" value="F:tRNA binding"/>
    <property type="evidence" value="ECO:0007669"/>
    <property type="project" value="UniProtKB-UniRule"/>
</dbReference>
<keyword evidence="3 6" id="KW-0255">Endonuclease</keyword>
<dbReference type="NCBIfam" id="TIGR00188">
    <property type="entry name" value="rnpA"/>
    <property type="match status" value="1"/>
</dbReference>
<evidence type="ECO:0000256" key="6">
    <source>
        <dbReference type="HAMAP-Rule" id="MF_00227"/>
    </source>
</evidence>
<dbReference type="GO" id="GO:0001682">
    <property type="term" value="P:tRNA 5'-leader removal"/>
    <property type="evidence" value="ECO:0007669"/>
    <property type="project" value="UniProtKB-UniRule"/>
</dbReference>
<evidence type="ECO:0000256" key="1">
    <source>
        <dbReference type="ARBA" id="ARBA00022694"/>
    </source>
</evidence>
<dbReference type="PANTHER" id="PTHR33992:SF1">
    <property type="entry name" value="RIBONUCLEASE P PROTEIN COMPONENT"/>
    <property type="match status" value="1"/>
</dbReference>